<comment type="caution">
    <text evidence="3">The sequence shown here is derived from an EMBL/GenBank/DDBJ whole genome shotgun (WGS) entry which is preliminary data.</text>
</comment>
<feature type="non-terminal residue" evidence="3">
    <location>
        <position position="1"/>
    </location>
</feature>
<reference evidence="3 4" key="1">
    <citation type="submission" date="2024-05" db="EMBL/GenBank/DDBJ databases">
        <authorList>
            <person name="Wallberg A."/>
        </authorList>
    </citation>
    <scope>NUCLEOTIDE SEQUENCE [LARGE SCALE GENOMIC DNA]</scope>
</reference>
<protein>
    <submittedName>
        <fullName evidence="3">Uncharacterized protein</fullName>
    </submittedName>
</protein>
<evidence type="ECO:0000313" key="4">
    <source>
        <dbReference type="Proteomes" id="UP001497623"/>
    </source>
</evidence>
<feature type="signal peptide" evidence="2">
    <location>
        <begin position="1"/>
        <end position="25"/>
    </location>
</feature>
<dbReference type="Proteomes" id="UP001497623">
    <property type="component" value="Unassembled WGS sequence"/>
</dbReference>
<feature type="compositionally biased region" description="Acidic residues" evidence="1">
    <location>
        <begin position="330"/>
        <end position="361"/>
    </location>
</feature>
<evidence type="ECO:0000256" key="2">
    <source>
        <dbReference type="SAM" id="SignalP"/>
    </source>
</evidence>
<keyword evidence="4" id="KW-1185">Reference proteome</keyword>
<accession>A0AAV2RFU7</accession>
<gene>
    <name evidence="3" type="ORF">MNOR_LOCUS23158</name>
</gene>
<feature type="compositionally biased region" description="Basic and acidic residues" evidence="1">
    <location>
        <begin position="319"/>
        <end position="329"/>
    </location>
</feature>
<evidence type="ECO:0000256" key="1">
    <source>
        <dbReference type="SAM" id="MobiDB-lite"/>
    </source>
</evidence>
<evidence type="ECO:0000313" key="3">
    <source>
        <dbReference type="EMBL" id="CAL4122436.1"/>
    </source>
</evidence>
<dbReference type="AlphaFoldDB" id="A0AAV2RFU7"/>
<proteinExistence type="predicted"/>
<keyword evidence="2" id="KW-0732">Signal</keyword>
<name>A0AAV2RFU7_MEGNR</name>
<feature type="region of interest" description="Disordered" evidence="1">
    <location>
        <begin position="316"/>
        <end position="361"/>
    </location>
</feature>
<sequence length="419" mass="46561">SCEVSVMRVVTGITVLLLAATAATAAPRTKEHEWTSAERAVRSETLEQEVEAALEAALENEQEEEQILVTEKSPVFVTDEDDQIHPEVKPQDGDYVVPSYSPVGSENEFGSEDTSKLTPSLILDIEKRLQAEMGQMEGQLSLLHTLVSSIFGSQAPLNPKEDFDPNVVVVNVPQQQGGVGDHNPFNFGFDPSFNDHATDNDDSNEENDDAWDPWFKDRPEFPSLSDVFGIADSQEDNTFGLPDFGFSNNETGFGFPNFFGDLPNEWANLPSNYSNSTHEIQHVNGSVIAVNETINHHSGDGYNFFVHKQVINVLPEDLESPKDSNKETGEEIEEETEKETEGAEENNGENVIDDESEDENIEENKIITRNENELGDGQEDIPLVENKVESEFSEFQEFKTEAENDIEDEVSNSIQAIAL</sequence>
<dbReference type="EMBL" id="CAXKWB010020163">
    <property type="protein sequence ID" value="CAL4122436.1"/>
    <property type="molecule type" value="Genomic_DNA"/>
</dbReference>
<feature type="chain" id="PRO_5043920809" evidence="2">
    <location>
        <begin position="26"/>
        <end position="419"/>
    </location>
</feature>
<organism evidence="3 4">
    <name type="scientific">Meganyctiphanes norvegica</name>
    <name type="common">Northern krill</name>
    <name type="synonym">Thysanopoda norvegica</name>
    <dbReference type="NCBI Taxonomy" id="48144"/>
    <lineage>
        <taxon>Eukaryota</taxon>
        <taxon>Metazoa</taxon>
        <taxon>Ecdysozoa</taxon>
        <taxon>Arthropoda</taxon>
        <taxon>Crustacea</taxon>
        <taxon>Multicrustacea</taxon>
        <taxon>Malacostraca</taxon>
        <taxon>Eumalacostraca</taxon>
        <taxon>Eucarida</taxon>
        <taxon>Euphausiacea</taxon>
        <taxon>Euphausiidae</taxon>
        <taxon>Meganyctiphanes</taxon>
    </lineage>
</organism>